<dbReference type="InterPro" id="IPR011009">
    <property type="entry name" value="Kinase-like_dom_sf"/>
</dbReference>
<gene>
    <name evidence="1" type="ORF">Daus18300_010056</name>
</gene>
<dbReference type="SUPFAM" id="SSF56112">
    <property type="entry name" value="Protein kinase-like (PK-like)"/>
    <property type="match status" value="1"/>
</dbReference>
<organism evidence="1 2">
    <name type="scientific">Diaporthe australafricana</name>
    <dbReference type="NCBI Taxonomy" id="127596"/>
    <lineage>
        <taxon>Eukaryota</taxon>
        <taxon>Fungi</taxon>
        <taxon>Dikarya</taxon>
        <taxon>Ascomycota</taxon>
        <taxon>Pezizomycotina</taxon>
        <taxon>Sordariomycetes</taxon>
        <taxon>Sordariomycetidae</taxon>
        <taxon>Diaporthales</taxon>
        <taxon>Diaporthaceae</taxon>
        <taxon>Diaporthe</taxon>
    </lineage>
</organism>
<dbReference type="PANTHER" id="PTHR37542:SF1">
    <property type="entry name" value="PRION-INHIBITION AND PROPAGATION HELO DOMAIN-CONTAINING PROTEIN"/>
    <property type="match status" value="1"/>
</dbReference>
<dbReference type="EMBL" id="JAWRVE010000107">
    <property type="protein sequence ID" value="KAL1858174.1"/>
    <property type="molecule type" value="Genomic_DNA"/>
</dbReference>
<evidence type="ECO:0000313" key="1">
    <source>
        <dbReference type="EMBL" id="KAL1858174.1"/>
    </source>
</evidence>
<evidence type="ECO:0000313" key="2">
    <source>
        <dbReference type="Proteomes" id="UP001583177"/>
    </source>
</evidence>
<dbReference type="Gene3D" id="1.10.510.10">
    <property type="entry name" value="Transferase(Phosphotransferase) domain 1"/>
    <property type="match status" value="1"/>
</dbReference>
<dbReference type="Proteomes" id="UP001583177">
    <property type="component" value="Unassembled WGS sequence"/>
</dbReference>
<sequence length="563" mass="61729">MAELALGAIGLVGIIDVCHHWGNELVAACHAFARAESRLNESIVRVEACWLRIQSQMGLVRRLEPLLDAWHCNVQQRTLEVLLVKLRAANIKLEGLMKPSQAPIDGSSEQLGTAKAKRFKYVFVRDSLAEAITDLESWQAVFDPSWYLMMKMASPEVDRQLEVGIIKSMSGLENYASRSPVTTIPAARYVRRAIHTTDDEAARSTVLLPADGLLPSSMKIVPFSPAKLARRTDNGDIVILDTVTCTSNPHATAVKRDIRNFALRLKHADPFAFGLLQCKGILQDEDEKAAAGDLSFVFRLPPAHTEVQSLRQRLLSGPAGQHDSLSGRLDLARQLVNAVSYVHLYDFVHKNIRPETILIISQNMSTPSVPGASGDGSGNDGIQGNETAVLVGFDVLRDVDGKTLRLGDDKWERNLYRHPRRQGGIPAADYEIRHDIYSLGVCLLEIGLWDSFVVYDKPGTDLETDEEEKGPGLGSGLGASDMSGADLLKAPETVKNHLLSLARGSLRRKVGTKYSKVVETCLTCLDSGNEDFGDETEFKDELGIAVGVRYIEKVVAKLGEVAI</sequence>
<evidence type="ECO:0008006" key="3">
    <source>
        <dbReference type="Google" id="ProtNLM"/>
    </source>
</evidence>
<reference evidence="1 2" key="1">
    <citation type="journal article" date="2024" name="IMA Fungus">
        <title>IMA Genome - F19 : A genome assembly and annotation guide to empower mycologists, including annotated draft genome sequences of Ceratocystis pirilliformis, Diaporthe australafricana, Fusarium ophioides, Paecilomyces lecythidis, and Sporothrix stenoceras.</title>
        <authorList>
            <person name="Aylward J."/>
            <person name="Wilson A.M."/>
            <person name="Visagie C.M."/>
            <person name="Spraker J."/>
            <person name="Barnes I."/>
            <person name="Buitendag C."/>
            <person name="Ceriani C."/>
            <person name="Del Mar Angel L."/>
            <person name="du Plessis D."/>
            <person name="Fuchs T."/>
            <person name="Gasser K."/>
            <person name="Kramer D."/>
            <person name="Li W."/>
            <person name="Munsamy K."/>
            <person name="Piso A."/>
            <person name="Price J.L."/>
            <person name="Sonnekus B."/>
            <person name="Thomas C."/>
            <person name="van der Nest A."/>
            <person name="van Dijk A."/>
            <person name="van Heerden A."/>
            <person name="van Vuuren N."/>
            <person name="Yilmaz N."/>
            <person name="Duong T.A."/>
            <person name="van der Merwe N.A."/>
            <person name="Wingfield M.J."/>
            <person name="Wingfield B.D."/>
        </authorList>
    </citation>
    <scope>NUCLEOTIDE SEQUENCE [LARGE SCALE GENOMIC DNA]</scope>
    <source>
        <strain evidence="1 2">CMW 18300</strain>
    </source>
</reference>
<keyword evidence="2" id="KW-1185">Reference proteome</keyword>
<name>A0ABR3WC88_9PEZI</name>
<accession>A0ABR3WC88</accession>
<protein>
    <recommendedName>
        <fullName evidence="3">Protein kinase domain-containing protein</fullName>
    </recommendedName>
</protein>
<comment type="caution">
    <text evidence="1">The sequence shown here is derived from an EMBL/GenBank/DDBJ whole genome shotgun (WGS) entry which is preliminary data.</text>
</comment>
<dbReference type="PANTHER" id="PTHR37542">
    <property type="entry name" value="HELO DOMAIN-CONTAINING PROTEIN-RELATED"/>
    <property type="match status" value="1"/>
</dbReference>
<proteinExistence type="predicted"/>